<evidence type="ECO:0000256" key="6">
    <source>
        <dbReference type="ARBA" id="ARBA00022777"/>
    </source>
</evidence>
<dbReference type="EMBL" id="JAGSOG010000067">
    <property type="protein sequence ID" value="MBR7834699.1"/>
    <property type="molecule type" value="Genomic_DNA"/>
</dbReference>
<feature type="domain" description="Histidine kinase/HSP90-like ATPase" evidence="10">
    <location>
        <begin position="335"/>
        <end position="435"/>
    </location>
</feature>
<evidence type="ECO:0000256" key="7">
    <source>
        <dbReference type="ARBA" id="ARBA00022840"/>
    </source>
</evidence>
<dbReference type="InterPro" id="IPR003594">
    <property type="entry name" value="HATPase_dom"/>
</dbReference>
<sequence length="443" mass="46749">MTTDPPPPLGGDPLERAWNSPPAVRLAAFLGRVGRLDRRRPYVADALVALLVLSLGVAALAGLGDAEHPHMIGHVPTAVALIPLAGQALPLTLRRMAPFPVACAVLAACTAQWAMGYSMPSTIGLLLALYAVARYARLERLLWIAPATSAGMIVPAFTLEPFLEQAWTSLFLLWCTATAACALGLVARVRQDRLTALAERAARLELERETRAQLATLTERARVSREMHDIVGHNLAVMIGLADSAAYAGDPVRNTEMLGLIADTGRQALVELRRTLGAMRAHPVGPRSAEPEPADLSPQPGIADLPALLERVRAAGPTVTYRSTGEVESVSAGIQLAAYRIVQEALTNAFKHAGAQTAVLVALSVTEDELVLEVCDEGRREQVGVAARVGGGAAEPAPGLGLAGIRERAQLTGGHAEAGPAPSGRGWLVHAYLPLGARPDRRD</sequence>
<evidence type="ECO:0000313" key="13">
    <source>
        <dbReference type="EMBL" id="MBR7834699.1"/>
    </source>
</evidence>
<dbReference type="RefSeq" id="WP_212529217.1">
    <property type="nucleotide sequence ID" value="NZ_JAGSOG010000067.1"/>
</dbReference>
<evidence type="ECO:0000256" key="8">
    <source>
        <dbReference type="ARBA" id="ARBA00023012"/>
    </source>
</evidence>
<name>A0A941ETA4_9ACTN</name>
<dbReference type="GO" id="GO:0005524">
    <property type="term" value="F:ATP binding"/>
    <property type="evidence" value="ECO:0007669"/>
    <property type="project" value="UniProtKB-KW"/>
</dbReference>
<dbReference type="GO" id="GO:0000155">
    <property type="term" value="F:phosphorelay sensor kinase activity"/>
    <property type="evidence" value="ECO:0007669"/>
    <property type="project" value="InterPro"/>
</dbReference>
<evidence type="ECO:0000256" key="3">
    <source>
        <dbReference type="ARBA" id="ARBA00022553"/>
    </source>
</evidence>
<keyword evidence="9" id="KW-1133">Transmembrane helix</keyword>
<feature type="transmembrane region" description="Helical" evidence="9">
    <location>
        <begin position="42"/>
        <end position="63"/>
    </location>
</feature>
<dbReference type="Proteomes" id="UP000675781">
    <property type="component" value="Unassembled WGS sequence"/>
</dbReference>
<dbReference type="EC" id="2.7.13.3" evidence="2"/>
<feature type="domain" description="DUF7134" evidence="12">
    <location>
        <begin position="38"/>
        <end position="191"/>
    </location>
</feature>
<keyword evidence="7" id="KW-0067">ATP-binding</keyword>
<keyword evidence="6" id="KW-0418">Kinase</keyword>
<dbReference type="AlphaFoldDB" id="A0A941ETA4"/>
<gene>
    <name evidence="13" type="ORF">KDL01_15600</name>
</gene>
<comment type="catalytic activity">
    <reaction evidence="1">
        <text>ATP + protein L-histidine = ADP + protein N-phospho-L-histidine.</text>
        <dbReference type="EC" id="2.7.13.3"/>
    </reaction>
</comment>
<dbReference type="Pfam" id="PF02518">
    <property type="entry name" value="HATPase_c"/>
    <property type="match status" value="1"/>
</dbReference>
<dbReference type="Gene3D" id="1.20.5.1930">
    <property type="match status" value="1"/>
</dbReference>
<feature type="transmembrane region" description="Helical" evidence="9">
    <location>
        <begin position="99"/>
        <end position="129"/>
    </location>
</feature>
<dbReference type="GO" id="GO:0046983">
    <property type="term" value="F:protein dimerization activity"/>
    <property type="evidence" value="ECO:0007669"/>
    <property type="project" value="InterPro"/>
</dbReference>
<dbReference type="Gene3D" id="3.30.565.10">
    <property type="entry name" value="Histidine kinase-like ATPase, C-terminal domain"/>
    <property type="match status" value="1"/>
</dbReference>
<dbReference type="Pfam" id="PF23539">
    <property type="entry name" value="DUF7134"/>
    <property type="match status" value="1"/>
</dbReference>
<dbReference type="CDD" id="cd16917">
    <property type="entry name" value="HATPase_UhpB-NarQ-NarX-like"/>
    <property type="match status" value="1"/>
</dbReference>
<evidence type="ECO:0000256" key="9">
    <source>
        <dbReference type="SAM" id="Phobius"/>
    </source>
</evidence>
<dbReference type="InterPro" id="IPR011712">
    <property type="entry name" value="Sig_transdc_His_kin_sub3_dim/P"/>
</dbReference>
<evidence type="ECO:0000256" key="1">
    <source>
        <dbReference type="ARBA" id="ARBA00000085"/>
    </source>
</evidence>
<keyword evidence="5" id="KW-0547">Nucleotide-binding</keyword>
<keyword evidence="3" id="KW-0597">Phosphoprotein</keyword>
<proteinExistence type="predicted"/>
<dbReference type="SUPFAM" id="SSF55874">
    <property type="entry name" value="ATPase domain of HSP90 chaperone/DNA topoisomerase II/histidine kinase"/>
    <property type="match status" value="1"/>
</dbReference>
<dbReference type="GO" id="GO:0016020">
    <property type="term" value="C:membrane"/>
    <property type="evidence" value="ECO:0007669"/>
    <property type="project" value="InterPro"/>
</dbReference>
<evidence type="ECO:0000256" key="2">
    <source>
        <dbReference type="ARBA" id="ARBA00012438"/>
    </source>
</evidence>
<dbReference type="PANTHER" id="PTHR24421:SF10">
    <property type="entry name" value="NITRATE_NITRITE SENSOR PROTEIN NARQ"/>
    <property type="match status" value="1"/>
</dbReference>
<dbReference type="Pfam" id="PF07730">
    <property type="entry name" value="HisKA_3"/>
    <property type="match status" value="1"/>
</dbReference>
<dbReference type="PANTHER" id="PTHR24421">
    <property type="entry name" value="NITRATE/NITRITE SENSOR PROTEIN NARX-RELATED"/>
    <property type="match status" value="1"/>
</dbReference>
<dbReference type="InterPro" id="IPR036890">
    <property type="entry name" value="HATPase_C_sf"/>
</dbReference>
<reference evidence="13" key="1">
    <citation type="submission" date="2021-04" db="EMBL/GenBank/DDBJ databases">
        <title>Genome based classification of Actinospica acidithermotolerans sp. nov., an actinobacterium isolated from an Indonesian hot spring.</title>
        <authorList>
            <person name="Kusuma A.B."/>
            <person name="Putra K.E."/>
            <person name="Nafisah S."/>
            <person name="Loh J."/>
            <person name="Nouioui I."/>
            <person name="Goodfellow M."/>
        </authorList>
    </citation>
    <scope>NUCLEOTIDE SEQUENCE</scope>
    <source>
        <strain evidence="13">CSCA 57</strain>
    </source>
</reference>
<keyword evidence="9" id="KW-0812">Transmembrane</keyword>
<evidence type="ECO:0000259" key="11">
    <source>
        <dbReference type="Pfam" id="PF07730"/>
    </source>
</evidence>
<keyword evidence="8" id="KW-0902">Two-component regulatory system</keyword>
<feature type="domain" description="Signal transduction histidine kinase subgroup 3 dimerisation and phosphoacceptor" evidence="11">
    <location>
        <begin position="219"/>
        <end position="281"/>
    </location>
</feature>
<feature type="transmembrane region" description="Helical" evidence="9">
    <location>
        <begin position="165"/>
        <end position="187"/>
    </location>
</feature>
<keyword evidence="14" id="KW-1185">Reference proteome</keyword>
<evidence type="ECO:0000259" key="12">
    <source>
        <dbReference type="Pfam" id="PF23539"/>
    </source>
</evidence>
<feature type="transmembrane region" description="Helical" evidence="9">
    <location>
        <begin position="141"/>
        <end position="159"/>
    </location>
</feature>
<evidence type="ECO:0000259" key="10">
    <source>
        <dbReference type="Pfam" id="PF02518"/>
    </source>
</evidence>
<keyword evidence="4" id="KW-0808">Transferase</keyword>
<evidence type="ECO:0000256" key="5">
    <source>
        <dbReference type="ARBA" id="ARBA00022741"/>
    </source>
</evidence>
<dbReference type="InterPro" id="IPR050482">
    <property type="entry name" value="Sensor_HK_TwoCompSys"/>
</dbReference>
<organism evidence="13 14">
    <name type="scientific">Actinospica durhamensis</name>
    <dbReference type="NCBI Taxonomy" id="1508375"/>
    <lineage>
        <taxon>Bacteria</taxon>
        <taxon>Bacillati</taxon>
        <taxon>Actinomycetota</taxon>
        <taxon>Actinomycetes</taxon>
        <taxon>Catenulisporales</taxon>
        <taxon>Actinospicaceae</taxon>
        <taxon>Actinospica</taxon>
    </lineage>
</organism>
<evidence type="ECO:0000313" key="14">
    <source>
        <dbReference type="Proteomes" id="UP000675781"/>
    </source>
</evidence>
<protein>
    <recommendedName>
        <fullName evidence="2">histidine kinase</fullName>
        <ecNumber evidence="2">2.7.13.3</ecNumber>
    </recommendedName>
</protein>
<dbReference type="InterPro" id="IPR055558">
    <property type="entry name" value="DUF7134"/>
</dbReference>
<accession>A0A941ETA4</accession>
<evidence type="ECO:0000256" key="4">
    <source>
        <dbReference type="ARBA" id="ARBA00022679"/>
    </source>
</evidence>
<comment type="caution">
    <text evidence="13">The sequence shown here is derived from an EMBL/GenBank/DDBJ whole genome shotgun (WGS) entry which is preliminary data.</text>
</comment>
<keyword evidence="9" id="KW-0472">Membrane</keyword>